<keyword evidence="1" id="KW-1133">Transmembrane helix</keyword>
<evidence type="ECO:0000313" key="2">
    <source>
        <dbReference type="EMBL" id="SDM60746.1"/>
    </source>
</evidence>
<gene>
    <name evidence="2" type="ORF">SAMN05428957_10953</name>
</gene>
<organism evidence="2 3">
    <name type="scientific">Oryzisolibacter propanilivorax</name>
    <dbReference type="NCBI Taxonomy" id="1527607"/>
    <lineage>
        <taxon>Bacteria</taxon>
        <taxon>Pseudomonadati</taxon>
        <taxon>Pseudomonadota</taxon>
        <taxon>Betaproteobacteria</taxon>
        <taxon>Burkholderiales</taxon>
        <taxon>Comamonadaceae</taxon>
        <taxon>Oryzisolibacter</taxon>
    </lineage>
</organism>
<dbReference type="RefSeq" id="WP_245704069.1">
    <property type="nucleotide sequence ID" value="NZ_FNHP01000009.1"/>
</dbReference>
<protein>
    <recommendedName>
        <fullName evidence="4">Iron uptake protein</fullName>
    </recommendedName>
</protein>
<dbReference type="EMBL" id="FNHP01000009">
    <property type="protein sequence ID" value="SDM60746.1"/>
    <property type="molecule type" value="Genomic_DNA"/>
</dbReference>
<evidence type="ECO:0000256" key="1">
    <source>
        <dbReference type="SAM" id="Phobius"/>
    </source>
</evidence>
<accession>A0A1G9ULF1</accession>
<feature type="transmembrane region" description="Helical" evidence="1">
    <location>
        <begin position="53"/>
        <end position="72"/>
    </location>
</feature>
<keyword evidence="1" id="KW-0812">Transmembrane</keyword>
<keyword evidence="1" id="KW-0472">Membrane</keyword>
<feature type="transmembrane region" description="Helical" evidence="1">
    <location>
        <begin position="79"/>
        <end position="101"/>
    </location>
</feature>
<proteinExistence type="predicted"/>
<keyword evidence="3" id="KW-1185">Reference proteome</keyword>
<evidence type="ECO:0008006" key="4">
    <source>
        <dbReference type="Google" id="ProtNLM"/>
    </source>
</evidence>
<evidence type="ECO:0000313" key="3">
    <source>
        <dbReference type="Proteomes" id="UP000198552"/>
    </source>
</evidence>
<dbReference type="AlphaFoldDB" id="A0A1G9ULF1"/>
<sequence length="103" mass="10603">MTAAATSPRSTRAQVVLRTAAAVLGGYGFCWGFIALALAGLHALDMPFHDAEHLAAMFGLLLYVGVFCWAFFTPGLVRAWCVLAGGGAAMAGAASLLQMALLG</sequence>
<name>A0A1G9ULF1_9BURK</name>
<reference evidence="3" key="1">
    <citation type="submission" date="2016-10" db="EMBL/GenBank/DDBJ databases">
        <authorList>
            <person name="Varghese N."/>
            <person name="Submissions S."/>
        </authorList>
    </citation>
    <scope>NUCLEOTIDE SEQUENCE [LARGE SCALE GENOMIC DNA]</scope>
    <source>
        <strain evidence="3">EPL6</strain>
    </source>
</reference>
<dbReference type="STRING" id="1527607.SAMN05428957_10953"/>
<feature type="transmembrane region" description="Helical" evidence="1">
    <location>
        <begin position="21"/>
        <end position="41"/>
    </location>
</feature>
<dbReference type="Proteomes" id="UP000198552">
    <property type="component" value="Unassembled WGS sequence"/>
</dbReference>